<feature type="domain" description="Microcin J25-processing protein McjB C-terminal" evidence="1">
    <location>
        <begin position="23"/>
        <end position="128"/>
    </location>
</feature>
<sequence length="140" mass="15395">MSSPVAITDRPRLAPHRRLLPWLAVVAARILMRRPPARIRAALEALRKGARPATAEEAGRAREEVVAVSVACAGEGCVQRSLATALLCRLRGHWPTWCSGVRVQPFLAHAWVEVDGEPVDEPYPRGYHTALIRVPPAERS</sequence>
<organism evidence="2 3">
    <name type="scientific">Streptomyces pharetrae CZA14</name>
    <dbReference type="NCBI Taxonomy" id="1144883"/>
    <lineage>
        <taxon>Bacteria</taxon>
        <taxon>Bacillati</taxon>
        <taxon>Actinomycetota</taxon>
        <taxon>Actinomycetes</taxon>
        <taxon>Kitasatosporales</taxon>
        <taxon>Streptomycetaceae</taxon>
        <taxon>Streptomyces</taxon>
    </lineage>
</organism>
<comment type="caution">
    <text evidence="2">The sequence shown here is derived from an EMBL/GenBank/DDBJ whole genome shotgun (WGS) entry which is preliminary data.</text>
</comment>
<dbReference type="EMBL" id="MRYD01000172">
    <property type="protein sequence ID" value="OSZ57697.1"/>
    <property type="molecule type" value="Genomic_DNA"/>
</dbReference>
<reference evidence="2 3" key="1">
    <citation type="submission" date="2016-12" db="EMBL/GenBank/DDBJ databases">
        <title>Genome Mining:The Detection of Biosynthetic Gene Clusters to Aid in the Expression of Curamycin A produced by Streptomyces sp. strain CZA14.</title>
        <authorList>
            <person name="Durrell K.A."/>
            <person name="Kirby B.M."/>
            <person name="Khan W."/>
            <person name="Mthethwa T."/>
            <person name="Le Roes-Hill M."/>
        </authorList>
    </citation>
    <scope>NUCLEOTIDE SEQUENCE [LARGE SCALE GENOMIC DNA]</scope>
    <source>
        <strain evidence="2 3">CZA14</strain>
    </source>
</reference>
<dbReference type="Pfam" id="PF13471">
    <property type="entry name" value="Transglut_core3"/>
    <property type="match status" value="1"/>
</dbReference>
<evidence type="ECO:0000313" key="2">
    <source>
        <dbReference type="EMBL" id="OSZ57697.1"/>
    </source>
</evidence>
<name>A0ABX3YD88_9ACTN</name>
<dbReference type="InterPro" id="IPR032708">
    <property type="entry name" value="McjB_C"/>
</dbReference>
<evidence type="ECO:0000313" key="3">
    <source>
        <dbReference type="Proteomes" id="UP000194266"/>
    </source>
</evidence>
<dbReference type="InterPro" id="IPR053521">
    <property type="entry name" value="McjB-like"/>
</dbReference>
<dbReference type="NCBIfam" id="NF033537">
    <property type="entry name" value="lasso_biosyn_B2"/>
    <property type="match status" value="1"/>
</dbReference>
<proteinExistence type="predicted"/>
<evidence type="ECO:0000259" key="1">
    <source>
        <dbReference type="Pfam" id="PF13471"/>
    </source>
</evidence>
<dbReference type="RefSeq" id="WP_086171704.1">
    <property type="nucleotide sequence ID" value="NZ_MRYD01000172.1"/>
</dbReference>
<gene>
    <name evidence="2" type="ORF">OQI_25885</name>
</gene>
<keyword evidence="3" id="KW-1185">Reference proteome</keyword>
<protein>
    <recommendedName>
        <fullName evidence="1">Microcin J25-processing protein McjB C-terminal domain-containing protein</fullName>
    </recommendedName>
</protein>
<dbReference type="Proteomes" id="UP000194266">
    <property type="component" value="Unassembled WGS sequence"/>
</dbReference>
<accession>A0ABX3YD88</accession>